<name>A0AAN5CKD3_9BILA</name>
<evidence type="ECO:0000313" key="2">
    <source>
        <dbReference type="EMBL" id="GMR46037.1"/>
    </source>
</evidence>
<gene>
    <name evidence="2" type="ORF">PMAYCL1PPCAC_16232</name>
</gene>
<sequence length="80" mass="9773">MRVYRWFLLQLVVLCALQDFMLHRHWTICWHIAGLLIIVIPWSLFDINKDKMRAELELTYPNVIELMDNKTTFLMYNIEM</sequence>
<dbReference type="AlphaFoldDB" id="A0AAN5CKD3"/>
<keyword evidence="1" id="KW-1133">Transmembrane helix</keyword>
<dbReference type="Proteomes" id="UP001328107">
    <property type="component" value="Unassembled WGS sequence"/>
</dbReference>
<evidence type="ECO:0000256" key="1">
    <source>
        <dbReference type="SAM" id="Phobius"/>
    </source>
</evidence>
<keyword evidence="3" id="KW-1185">Reference proteome</keyword>
<evidence type="ECO:0000313" key="3">
    <source>
        <dbReference type="Proteomes" id="UP001328107"/>
    </source>
</evidence>
<reference evidence="3" key="1">
    <citation type="submission" date="2022-10" db="EMBL/GenBank/DDBJ databases">
        <title>Genome assembly of Pristionchus species.</title>
        <authorList>
            <person name="Yoshida K."/>
            <person name="Sommer R.J."/>
        </authorList>
    </citation>
    <scope>NUCLEOTIDE SEQUENCE [LARGE SCALE GENOMIC DNA]</scope>
    <source>
        <strain evidence="3">RS5460</strain>
    </source>
</reference>
<dbReference type="EMBL" id="BTRK01000004">
    <property type="protein sequence ID" value="GMR46037.1"/>
    <property type="molecule type" value="Genomic_DNA"/>
</dbReference>
<protein>
    <submittedName>
        <fullName evidence="2">Uncharacterized protein</fullName>
    </submittedName>
</protein>
<feature type="transmembrane region" description="Helical" evidence="1">
    <location>
        <begin position="28"/>
        <end position="45"/>
    </location>
</feature>
<keyword evidence="1" id="KW-0472">Membrane</keyword>
<comment type="caution">
    <text evidence="2">The sequence shown here is derived from an EMBL/GenBank/DDBJ whole genome shotgun (WGS) entry which is preliminary data.</text>
</comment>
<accession>A0AAN5CKD3</accession>
<proteinExistence type="predicted"/>
<organism evidence="2 3">
    <name type="scientific">Pristionchus mayeri</name>
    <dbReference type="NCBI Taxonomy" id="1317129"/>
    <lineage>
        <taxon>Eukaryota</taxon>
        <taxon>Metazoa</taxon>
        <taxon>Ecdysozoa</taxon>
        <taxon>Nematoda</taxon>
        <taxon>Chromadorea</taxon>
        <taxon>Rhabditida</taxon>
        <taxon>Rhabditina</taxon>
        <taxon>Diplogasteromorpha</taxon>
        <taxon>Diplogasteroidea</taxon>
        <taxon>Neodiplogasteridae</taxon>
        <taxon>Pristionchus</taxon>
    </lineage>
</organism>
<keyword evidence="1" id="KW-0812">Transmembrane</keyword>